<dbReference type="EMBL" id="JAKILJ010000021">
    <property type="protein sequence ID" value="MCL1105717.1"/>
    <property type="molecule type" value="Genomic_DNA"/>
</dbReference>
<dbReference type="InterPro" id="IPR007963">
    <property type="entry name" value="Peptidase_M61_catalytic"/>
</dbReference>
<protein>
    <submittedName>
        <fullName evidence="3">PDZ domain-containing protein</fullName>
    </submittedName>
</protein>
<evidence type="ECO:0000259" key="2">
    <source>
        <dbReference type="PROSITE" id="PS50106"/>
    </source>
</evidence>
<dbReference type="PROSITE" id="PS50106">
    <property type="entry name" value="PDZ"/>
    <property type="match status" value="1"/>
</dbReference>
<dbReference type="Pfam" id="PF17899">
    <property type="entry name" value="Peptidase_M61_N"/>
    <property type="match status" value="1"/>
</dbReference>
<feature type="signal peptide" evidence="1">
    <location>
        <begin position="1"/>
        <end position="25"/>
    </location>
</feature>
<dbReference type="SUPFAM" id="SSF50156">
    <property type="entry name" value="PDZ domain-like"/>
    <property type="match status" value="1"/>
</dbReference>
<dbReference type="Pfam" id="PF13180">
    <property type="entry name" value="PDZ_2"/>
    <property type="match status" value="1"/>
</dbReference>
<dbReference type="PIRSF" id="PIRSF016493">
    <property type="entry name" value="Glycyl_aminpptds"/>
    <property type="match status" value="1"/>
</dbReference>
<evidence type="ECO:0000313" key="4">
    <source>
        <dbReference type="Proteomes" id="UP001139408"/>
    </source>
</evidence>
<dbReference type="InterPro" id="IPR024191">
    <property type="entry name" value="Peptidase_M61"/>
</dbReference>
<dbReference type="SUPFAM" id="SSF55486">
    <property type="entry name" value="Metalloproteases ('zincins'), catalytic domain"/>
    <property type="match status" value="1"/>
</dbReference>
<dbReference type="InterPro" id="IPR040756">
    <property type="entry name" value="Peptidase_M61_N"/>
</dbReference>
<evidence type="ECO:0000313" key="3">
    <source>
        <dbReference type="EMBL" id="MCL1105717.1"/>
    </source>
</evidence>
<gene>
    <name evidence="3" type="ORF">L2749_10655</name>
</gene>
<accession>A0A9X2CDY8</accession>
<dbReference type="Gene3D" id="1.10.390.10">
    <property type="entry name" value="Neutral Protease Domain 2"/>
    <property type="match status" value="1"/>
</dbReference>
<reference evidence="3" key="1">
    <citation type="submission" date="2022-01" db="EMBL/GenBank/DDBJ databases">
        <title>Whole genome-based taxonomy of the Shewanellaceae.</title>
        <authorList>
            <person name="Martin-Rodriguez A.J."/>
        </authorList>
    </citation>
    <scope>NUCLEOTIDE SEQUENCE</scope>
    <source>
        <strain evidence="3">DSM 23803</strain>
    </source>
</reference>
<feature type="chain" id="PRO_5040775186" evidence="1">
    <location>
        <begin position="26"/>
        <end position="610"/>
    </location>
</feature>
<keyword evidence="4" id="KW-1185">Reference proteome</keyword>
<dbReference type="Proteomes" id="UP001139408">
    <property type="component" value="Unassembled WGS sequence"/>
</dbReference>
<evidence type="ECO:0000256" key="1">
    <source>
        <dbReference type="SAM" id="SignalP"/>
    </source>
</evidence>
<dbReference type="Gene3D" id="2.30.42.10">
    <property type="match status" value="1"/>
</dbReference>
<dbReference type="RefSeq" id="WP_188925235.1">
    <property type="nucleotide sequence ID" value="NZ_BMQI01000021.1"/>
</dbReference>
<keyword evidence="1" id="KW-0732">Signal</keyword>
<dbReference type="SMART" id="SM00228">
    <property type="entry name" value="PDZ"/>
    <property type="match status" value="1"/>
</dbReference>
<name>A0A9X2CDY8_9GAMM</name>
<dbReference type="InterPro" id="IPR036034">
    <property type="entry name" value="PDZ_sf"/>
</dbReference>
<feature type="domain" description="PDZ" evidence="2">
    <location>
        <begin position="474"/>
        <end position="528"/>
    </location>
</feature>
<comment type="caution">
    <text evidence="3">The sequence shown here is derived from an EMBL/GenBank/DDBJ whole genome shotgun (WGS) entry which is preliminary data.</text>
</comment>
<proteinExistence type="predicted"/>
<dbReference type="Pfam" id="PF05299">
    <property type="entry name" value="Peptidase_M61"/>
    <property type="match status" value="1"/>
</dbReference>
<dbReference type="InterPro" id="IPR027268">
    <property type="entry name" value="Peptidase_M4/M1_CTD_sf"/>
</dbReference>
<sequence>MKPTSLAILTSSALFSMCFSAPSFADVDYHVDINQPVHHLAQVSVSFPNTTSSQLTVNLPVWRTGRYQVLPVADGVRLFSAADSNGNALPWTRTASGEWTIDLAKPTAVNITYQLHANELADRLRHIDDSHAYLDASGVLMYSPEFRQQPVNVDLSVPKGWQSFSGMDKGPTPHSFKAANYDVLVDSPIETGINQHFNFEANGREYDVVFWGEGNYDTQQIVTDLTKISGQASMIWDDYPFERYVYMVHATNGARGATEHLNSTIIQLPRFNFREREDYLRFISTASHEFIHTWNVKAYRPEGLVPYDYQNENMSELLWVAEGSTSYFQKQLLLRAGIITAKEFFKDLSQRVVLNQQNPGRDTQSVAEASLGQWSSTWGDYAVNHSVNIYSEGYLASMALDFSVLQDSDLAHSYRDVHKALYQNYKIPMGYNVEDIQNILTTLTGKDYQPWWQEFVNQPFSLDFDQLLSQAGLMTTYGDNPKTKVDTGMSLSGLHNDLILATVAKNGPAWQAGLSAGDELVAVNGLKVTADGFTKRFDDFTPGDKVKLTVFSNDRLKDVNILLAEQPKGTLSITAVEQPSAAQKAFFKAWLGIEWPFNAEGKWVKTDDKA</sequence>
<dbReference type="AlphaFoldDB" id="A0A9X2CDY8"/>
<dbReference type="Gene3D" id="2.60.40.3650">
    <property type="match status" value="1"/>
</dbReference>
<organism evidence="3 4">
    <name type="scientific">Shewanella algicola</name>
    <dbReference type="NCBI Taxonomy" id="640633"/>
    <lineage>
        <taxon>Bacteria</taxon>
        <taxon>Pseudomonadati</taxon>
        <taxon>Pseudomonadota</taxon>
        <taxon>Gammaproteobacteria</taxon>
        <taxon>Alteromonadales</taxon>
        <taxon>Shewanellaceae</taxon>
        <taxon>Shewanella</taxon>
    </lineage>
</organism>
<dbReference type="InterPro" id="IPR001478">
    <property type="entry name" value="PDZ"/>
</dbReference>